<dbReference type="PANTHER" id="PTHR30580">
    <property type="entry name" value="PRIMOSOMAL PROTEIN N"/>
    <property type="match status" value="1"/>
</dbReference>
<dbReference type="GO" id="GO:0006270">
    <property type="term" value="P:DNA replication initiation"/>
    <property type="evidence" value="ECO:0007669"/>
    <property type="project" value="TreeGrafter"/>
</dbReference>
<dbReference type="PANTHER" id="PTHR30580:SF0">
    <property type="entry name" value="PRIMOSOMAL PROTEIN N"/>
    <property type="match status" value="1"/>
</dbReference>
<dbReference type="HOGENOM" id="CLU_013353_4_1_0"/>
<dbReference type="GO" id="GO:0043138">
    <property type="term" value="F:3'-5' DNA helicase activity"/>
    <property type="evidence" value="ECO:0007669"/>
    <property type="project" value="TreeGrafter"/>
</dbReference>
<evidence type="ECO:0000256" key="3">
    <source>
        <dbReference type="ARBA" id="ARBA00023125"/>
    </source>
</evidence>
<protein>
    <submittedName>
        <fullName evidence="4">Primosomal protein N' (Replication factor Y)-superfamily II helicase-like protein</fullName>
    </submittedName>
</protein>
<keyword evidence="4" id="KW-0378">Hydrolase</keyword>
<dbReference type="AlphaFoldDB" id="E3CYB1"/>
<dbReference type="GO" id="GO:0005524">
    <property type="term" value="F:ATP binding"/>
    <property type="evidence" value="ECO:0007669"/>
    <property type="project" value="UniProtKB-KW"/>
</dbReference>
<dbReference type="PaxDb" id="584708-Apau_1218"/>
<dbReference type="Gene3D" id="3.40.1440.60">
    <property type="entry name" value="PriA, 3(prime) DNA-binding domain"/>
    <property type="match status" value="1"/>
</dbReference>
<keyword evidence="3" id="KW-0238">DNA-binding</keyword>
<evidence type="ECO:0000256" key="1">
    <source>
        <dbReference type="ARBA" id="ARBA00022741"/>
    </source>
</evidence>
<dbReference type="STRING" id="584708.Apau_1218"/>
<dbReference type="InterPro" id="IPR027417">
    <property type="entry name" value="P-loop_NTPase"/>
</dbReference>
<dbReference type="EMBL" id="CM001022">
    <property type="protein sequence ID" value="EFQ23644.1"/>
    <property type="molecule type" value="Genomic_DNA"/>
</dbReference>
<keyword evidence="1" id="KW-0547">Nucleotide-binding</keyword>
<dbReference type="eggNOG" id="COG1198">
    <property type="taxonomic scope" value="Bacteria"/>
</dbReference>
<dbReference type="GO" id="GO:0003677">
    <property type="term" value="F:DNA binding"/>
    <property type="evidence" value="ECO:0007669"/>
    <property type="project" value="UniProtKB-KW"/>
</dbReference>
<organism evidence="4 5">
    <name type="scientific">Aminomonas paucivorans DSM 12260</name>
    <dbReference type="NCBI Taxonomy" id="584708"/>
    <lineage>
        <taxon>Bacteria</taxon>
        <taxon>Thermotogati</taxon>
        <taxon>Synergistota</taxon>
        <taxon>Synergistia</taxon>
        <taxon>Synergistales</taxon>
        <taxon>Synergistaceae</taxon>
        <taxon>Aminomonas</taxon>
    </lineage>
</organism>
<proteinExistence type="predicted"/>
<evidence type="ECO:0000313" key="5">
    <source>
        <dbReference type="Proteomes" id="UP000005096"/>
    </source>
</evidence>
<reference evidence="4 5" key="1">
    <citation type="journal article" date="2010" name="Stand. Genomic Sci.">
        <title>Non-contiguous finished genome sequence of Aminomonas paucivorans type strain (GLU-3).</title>
        <authorList>
            <person name="Pitluck S."/>
            <person name="Yasawong M."/>
            <person name="Held B."/>
            <person name="Lapidus A."/>
            <person name="Nolan M."/>
            <person name="Copeland A."/>
            <person name="Lucas S."/>
            <person name="Del Rio T.G."/>
            <person name="Tice H."/>
            <person name="Cheng J.F."/>
            <person name="Chertkov O."/>
            <person name="Goodwin L."/>
            <person name="Tapia R."/>
            <person name="Han C."/>
            <person name="Liolios K."/>
            <person name="Ivanova N."/>
            <person name="Mavromatis K."/>
            <person name="Ovchinnikova G."/>
            <person name="Pati A."/>
            <person name="Chen A."/>
            <person name="Palaniappan K."/>
            <person name="Land M."/>
            <person name="Hauser L."/>
            <person name="Chang Y.J."/>
            <person name="Jeffries C.D."/>
            <person name="Pukall R."/>
            <person name="Spring S."/>
            <person name="Rohde M."/>
            <person name="Sikorski J."/>
            <person name="Goker M."/>
            <person name="Woyke T."/>
            <person name="Bristow J."/>
            <person name="Eisen J.A."/>
            <person name="Markowitz V."/>
            <person name="Hugenholtz P."/>
            <person name="Kyrpides N.C."/>
            <person name="Klenk H.P."/>
        </authorList>
    </citation>
    <scope>NUCLEOTIDE SEQUENCE [LARGE SCALE GENOMIC DNA]</scope>
    <source>
        <strain evidence="4 5">DSM 12260</strain>
    </source>
</reference>
<sequence>MGFVCSPEEGASIPPGRCKPLLEVVDPRPTIPPDLWHLVAWGGRQFGVPGGNLLELLFPRWVLEGEALCPWGAETLEPPGSLEPRCVLRCPDRSRWEEYRRILEEEVSPTLLLFPERIQGECFAASLEGEERQFRWVLWPSRARDQRLLWQEAREGRWDLVIGSQGAATLPLRGLRRVILDDESSEAWRPLRHPRISLRSLVGERCRVRRGAFFLGARVPSSKVFLRASKDPEGRTTPGKRLVFVDLHSLKTVPEEAGVPRSPVSPTLRRRTEEVLRQGGNALWVLDRKGFAGALLCGECGHSWACPACGVPVVWYRREDRLRCPSCGSLQDVPERCPRCGGGWIEARRPGLESLFDEARRFFGARGGGSVEDASLPLHAKERAARRGRLARGGVLLLGTRGALEICDQAPVGLIGWVEADGESLREEHDARFRAYRLLWESCWRGIDADSRIVVVQSRMAGKGWQGGLSRGWSSFWRQELEERRQLRLPPYGVLVQVEAPPEERKRIQAALDEAGASWMEQEGSDVLWIREEQPARVPALLGRFLPPKRPAQLHPRITLWTD</sequence>
<dbReference type="Proteomes" id="UP000005096">
    <property type="component" value="Chromosome"/>
</dbReference>
<dbReference type="GO" id="GO:0006302">
    <property type="term" value="P:double-strand break repair"/>
    <property type="evidence" value="ECO:0007669"/>
    <property type="project" value="TreeGrafter"/>
</dbReference>
<name>E3CYB1_9BACT</name>
<dbReference type="GO" id="GO:0006310">
    <property type="term" value="P:DNA recombination"/>
    <property type="evidence" value="ECO:0007669"/>
    <property type="project" value="TreeGrafter"/>
</dbReference>
<evidence type="ECO:0000256" key="2">
    <source>
        <dbReference type="ARBA" id="ARBA00022840"/>
    </source>
</evidence>
<gene>
    <name evidence="4" type="ORF">Apau_1218</name>
</gene>
<dbReference type="InterPro" id="IPR042115">
    <property type="entry name" value="PriA_3primeBD_sf"/>
</dbReference>
<keyword evidence="2" id="KW-0067">ATP-binding</keyword>
<keyword evidence="4" id="KW-0347">Helicase</keyword>
<evidence type="ECO:0000313" key="4">
    <source>
        <dbReference type="EMBL" id="EFQ23644.1"/>
    </source>
</evidence>
<accession>E3CYB1</accession>
<keyword evidence="5" id="KW-1185">Reference proteome</keyword>
<dbReference type="Gene3D" id="3.40.50.300">
    <property type="entry name" value="P-loop containing nucleotide triphosphate hydrolases"/>
    <property type="match status" value="1"/>
</dbReference>